<proteinExistence type="predicted"/>
<evidence type="ECO:0000313" key="3">
    <source>
        <dbReference type="Proteomes" id="UP000659654"/>
    </source>
</evidence>
<dbReference type="SMR" id="A0A7I8WY59"/>
<gene>
    <name evidence="2" type="ORF">BXYJ_LOCUS5068</name>
</gene>
<dbReference type="PANTHER" id="PTHR31058">
    <property type="entry name" value="ZINC FINGER C4H2 DOMAIN-CONTAINING PROTEIN"/>
    <property type="match status" value="1"/>
</dbReference>
<dbReference type="PROSITE" id="PS51896">
    <property type="entry name" value="ZF_C4H2"/>
    <property type="match status" value="1"/>
</dbReference>
<dbReference type="GO" id="GO:0045666">
    <property type="term" value="P:positive regulation of neuron differentiation"/>
    <property type="evidence" value="ECO:0007669"/>
    <property type="project" value="TreeGrafter"/>
</dbReference>
<feature type="domain" description="C4H2-type" evidence="1">
    <location>
        <begin position="190"/>
        <end position="232"/>
    </location>
</feature>
<dbReference type="Proteomes" id="UP000659654">
    <property type="component" value="Unassembled WGS sequence"/>
</dbReference>
<dbReference type="Pfam" id="PF10146">
    <property type="entry name" value="zf-C4H2"/>
    <property type="match status" value="1"/>
</dbReference>
<comment type="caution">
    <text evidence="2">The sequence shown here is derived from an EMBL/GenBank/DDBJ whole genome shotgun (WGS) entry which is preliminary data.</text>
</comment>
<dbReference type="EMBL" id="CAJFCV020000002">
    <property type="protein sequence ID" value="CAG9101159.1"/>
    <property type="molecule type" value="Genomic_DNA"/>
</dbReference>
<organism evidence="2 3">
    <name type="scientific">Bursaphelenchus xylophilus</name>
    <name type="common">Pinewood nematode worm</name>
    <name type="synonym">Aphelenchoides xylophilus</name>
    <dbReference type="NCBI Taxonomy" id="6326"/>
    <lineage>
        <taxon>Eukaryota</taxon>
        <taxon>Metazoa</taxon>
        <taxon>Ecdysozoa</taxon>
        <taxon>Nematoda</taxon>
        <taxon>Chromadorea</taxon>
        <taxon>Rhabditida</taxon>
        <taxon>Tylenchina</taxon>
        <taxon>Tylenchomorpha</taxon>
        <taxon>Aphelenchoidea</taxon>
        <taxon>Aphelenchoididae</taxon>
        <taxon>Bursaphelenchus</taxon>
    </lineage>
</organism>
<accession>A0A7I8WY59</accession>
<sequence>MTISLEEFATKIFQISELNQVIKALKTELCDVDHLHLEKATNSKFLERCEETKSHLNIEHKTHTEELRLINQDINHLEDLVKTVKSKQITDRGVLKEKFEKLRKDQKSANQRLADVNLENEKIDVLEAPKWLKDKQSTSVDPQAMTNQNIFQMLMPQGASHLLGMNPMLISLQRTAALQYPGITPRRIGEDPSKSKKCLNCSQLIHRNAPICPFCKTKSVSRNPRRYRREKPNN</sequence>
<dbReference type="PANTHER" id="PTHR31058:SF2">
    <property type="entry name" value="ZINC FINGER C4H2 DOMAIN-CONTAINING PROTEIN"/>
    <property type="match status" value="1"/>
</dbReference>
<reference evidence="2" key="1">
    <citation type="submission" date="2020-09" db="EMBL/GenBank/DDBJ databases">
        <authorList>
            <person name="Kikuchi T."/>
        </authorList>
    </citation>
    <scope>NUCLEOTIDE SEQUENCE</scope>
    <source>
        <strain evidence="2">Ka4C1</strain>
    </source>
</reference>
<protein>
    <submittedName>
        <fullName evidence="2">(pine wood nematode) hypothetical protein</fullName>
    </submittedName>
</protein>
<dbReference type="InterPro" id="IPR018482">
    <property type="entry name" value="Znf-C4H2"/>
</dbReference>
<dbReference type="InterPro" id="IPR044069">
    <property type="entry name" value="ZF_C4H2"/>
</dbReference>
<evidence type="ECO:0000313" key="2">
    <source>
        <dbReference type="EMBL" id="CAD5217504.1"/>
    </source>
</evidence>
<dbReference type="GO" id="GO:0005634">
    <property type="term" value="C:nucleus"/>
    <property type="evidence" value="ECO:0007669"/>
    <property type="project" value="TreeGrafter"/>
</dbReference>
<dbReference type="AlphaFoldDB" id="A0A7I8WY59"/>
<evidence type="ECO:0000259" key="1">
    <source>
        <dbReference type="PROSITE" id="PS51896"/>
    </source>
</evidence>
<dbReference type="EMBL" id="CAJFDI010000002">
    <property type="protein sequence ID" value="CAD5217504.1"/>
    <property type="molecule type" value="Genomic_DNA"/>
</dbReference>
<keyword evidence="3" id="KW-1185">Reference proteome</keyword>
<name>A0A7I8WY59_BURXY</name>
<dbReference type="OrthoDB" id="20865at2759"/>
<dbReference type="Proteomes" id="UP000582659">
    <property type="component" value="Unassembled WGS sequence"/>
</dbReference>